<dbReference type="SMR" id="A0A0D2WRN6"/>
<evidence type="ECO:0000313" key="13">
    <source>
        <dbReference type="Proteomes" id="UP000008743"/>
    </source>
</evidence>
<dbReference type="Pfam" id="PF00503">
    <property type="entry name" value="G-alpha"/>
    <property type="match status" value="1"/>
</dbReference>
<feature type="binding site" evidence="10">
    <location>
        <begin position="148"/>
        <end position="149"/>
    </location>
    <ligand>
        <name>GTP</name>
        <dbReference type="ChEBI" id="CHEBI:37565"/>
    </ligand>
</feature>
<dbReference type="GO" id="GO:0046872">
    <property type="term" value="F:metal ion binding"/>
    <property type="evidence" value="ECO:0007669"/>
    <property type="project" value="UniProtKB-KW"/>
</dbReference>
<evidence type="ECO:0000256" key="11">
    <source>
        <dbReference type="PIRSR" id="PIRSR601019-2"/>
    </source>
</evidence>
<evidence type="ECO:0000256" key="7">
    <source>
        <dbReference type="ARBA" id="ARBA00023134"/>
    </source>
</evidence>
<feature type="binding site" evidence="10">
    <location>
        <position position="325"/>
    </location>
    <ligand>
        <name>GTP</name>
        <dbReference type="ChEBI" id="CHEBI:37565"/>
    </ligand>
</feature>
<dbReference type="InterPro" id="IPR001019">
    <property type="entry name" value="Gprotein_alpha_su"/>
</dbReference>
<dbReference type="Proteomes" id="UP000008743">
    <property type="component" value="Unassembled WGS sequence"/>
</dbReference>
<feature type="binding site" evidence="10">
    <location>
        <begin position="40"/>
        <end position="45"/>
    </location>
    <ligand>
        <name>GTP</name>
        <dbReference type="ChEBI" id="CHEBI:37565"/>
    </ligand>
</feature>
<dbReference type="PANTHER" id="PTHR10218">
    <property type="entry name" value="GTP-BINDING PROTEIN ALPHA SUBUNIT"/>
    <property type="match status" value="1"/>
</dbReference>
<organism evidence="12 13">
    <name type="scientific">Capsaspora owczarzaki (strain ATCC 30864)</name>
    <dbReference type="NCBI Taxonomy" id="595528"/>
    <lineage>
        <taxon>Eukaryota</taxon>
        <taxon>Filasterea</taxon>
        <taxon>Capsaspora</taxon>
    </lineage>
</organism>
<dbReference type="GO" id="GO:0007188">
    <property type="term" value="P:adenylate cyclase-modulating G protein-coupled receptor signaling pathway"/>
    <property type="evidence" value="ECO:0007669"/>
    <property type="project" value="TreeGrafter"/>
</dbReference>
<feature type="binding site" evidence="11">
    <location>
        <position position="44"/>
    </location>
    <ligand>
        <name>Mg(2+)</name>
        <dbReference type="ChEBI" id="CHEBI:18420"/>
    </ligand>
</feature>
<evidence type="ECO:0000256" key="5">
    <source>
        <dbReference type="ARBA" id="ARBA00022741"/>
    </source>
</evidence>
<name>A0A0D2WRN6_CAPO3</name>
<evidence type="ECO:0000256" key="9">
    <source>
        <dbReference type="ARBA" id="ARBA00042247"/>
    </source>
</evidence>
<dbReference type="AlphaFoldDB" id="A0A0D2WRN6"/>
<evidence type="ECO:0000256" key="10">
    <source>
        <dbReference type="PIRSR" id="PIRSR601019-1"/>
    </source>
</evidence>
<dbReference type="FunFam" id="3.40.50.300:FF:000720">
    <property type="entry name" value="Guanine nucleotide-binding protein G(k) subunit alpha"/>
    <property type="match status" value="1"/>
</dbReference>
<comment type="function">
    <text evidence="1">Guanine nucleotide-binding proteins (G proteins) are involved as modulators or transducers in various transmembrane signaling systems.</text>
</comment>
<dbReference type="GO" id="GO:0031683">
    <property type="term" value="F:G-protein beta/gamma-subunit complex binding"/>
    <property type="evidence" value="ECO:0007669"/>
    <property type="project" value="InterPro"/>
</dbReference>
<dbReference type="SUPFAM" id="SSF47895">
    <property type="entry name" value="Transducin (alpha subunit), insertion domain"/>
    <property type="match status" value="1"/>
</dbReference>
<dbReference type="PhylomeDB" id="A0A0D2WRN6"/>
<dbReference type="FunFam" id="3.40.50.300:FF:000692">
    <property type="entry name" value="Guanine nucleotide-binding protein subunit alpha"/>
    <property type="match status" value="1"/>
</dbReference>
<comment type="subunit">
    <text evidence="3">G proteins are composed of 3 units; alpha, beta and gamma. The alpha chain contains the guanine nucleotide binding site.</text>
</comment>
<dbReference type="GO" id="GO:0005737">
    <property type="term" value="C:cytoplasm"/>
    <property type="evidence" value="ECO:0007669"/>
    <property type="project" value="TreeGrafter"/>
</dbReference>
<evidence type="ECO:0000256" key="1">
    <source>
        <dbReference type="ARBA" id="ARBA00003069"/>
    </source>
</evidence>
<gene>
    <name evidence="12" type="ORF">CAOG_004667</name>
</gene>
<feature type="binding site" evidence="10">
    <location>
        <begin position="173"/>
        <end position="179"/>
    </location>
    <ligand>
        <name>GTP</name>
        <dbReference type="ChEBI" id="CHEBI:37565"/>
    </ligand>
</feature>
<dbReference type="PRINTS" id="PR00318">
    <property type="entry name" value="GPROTEINA"/>
</dbReference>
<dbReference type="InterPro" id="IPR011025">
    <property type="entry name" value="GproteinA_insert"/>
</dbReference>
<dbReference type="GO" id="GO:0005834">
    <property type="term" value="C:heterotrimeric G-protein complex"/>
    <property type="evidence" value="ECO:0007669"/>
    <property type="project" value="TreeGrafter"/>
</dbReference>
<keyword evidence="8" id="KW-0807">Transducer</keyword>
<keyword evidence="6 11" id="KW-0460">Magnesium</keyword>
<keyword evidence="13" id="KW-1185">Reference proteome</keyword>
<feature type="binding site" evidence="10">
    <location>
        <begin position="267"/>
        <end position="270"/>
    </location>
    <ligand>
        <name>GTP</name>
        <dbReference type="ChEBI" id="CHEBI:37565"/>
    </ligand>
</feature>
<dbReference type="OrthoDB" id="5817230at2759"/>
<evidence type="ECO:0000256" key="2">
    <source>
        <dbReference type="ARBA" id="ARBA00005804"/>
    </source>
</evidence>
<feature type="binding site" evidence="10">
    <location>
        <begin position="198"/>
        <end position="202"/>
    </location>
    <ligand>
        <name>GTP</name>
        <dbReference type="ChEBI" id="CHEBI:37565"/>
    </ligand>
</feature>
<dbReference type="SUPFAM" id="SSF52540">
    <property type="entry name" value="P-loop containing nucleoside triphosphate hydrolases"/>
    <property type="match status" value="1"/>
</dbReference>
<keyword evidence="7 10" id="KW-0342">GTP-binding</keyword>
<dbReference type="PROSITE" id="PS51882">
    <property type="entry name" value="G_ALPHA"/>
    <property type="match status" value="1"/>
</dbReference>
<dbReference type="CDD" id="cd00066">
    <property type="entry name" value="G-alpha"/>
    <property type="match status" value="1"/>
</dbReference>
<feature type="binding site" evidence="11">
    <location>
        <position position="179"/>
    </location>
    <ligand>
        <name>Mg(2+)</name>
        <dbReference type="ChEBI" id="CHEBI:18420"/>
    </ligand>
</feature>
<dbReference type="FunFam" id="1.10.400.10:FF:000010">
    <property type="entry name" value="Guanine nucleotide-binding protein alpha-13 subunit"/>
    <property type="match status" value="1"/>
</dbReference>
<keyword evidence="4 11" id="KW-0479">Metal-binding</keyword>
<accession>A0A0D2WRN6</accession>
<dbReference type="GO" id="GO:0005525">
    <property type="term" value="F:GTP binding"/>
    <property type="evidence" value="ECO:0007669"/>
    <property type="project" value="UniProtKB-KW"/>
</dbReference>
<dbReference type="Gene3D" id="1.10.400.10">
    <property type="entry name" value="GI Alpha 1, domain 2-like"/>
    <property type="match status" value="1"/>
</dbReference>
<keyword evidence="5 10" id="KW-0547">Nucleotide-binding</keyword>
<evidence type="ECO:0000313" key="12">
    <source>
        <dbReference type="EMBL" id="KJE93958.1"/>
    </source>
</evidence>
<dbReference type="GO" id="GO:0003924">
    <property type="term" value="F:GTPase activity"/>
    <property type="evidence" value="ECO:0007669"/>
    <property type="project" value="InterPro"/>
</dbReference>
<dbReference type="STRING" id="595528.A0A0D2WRN6"/>
<dbReference type="eggNOG" id="KOG0099">
    <property type="taxonomic scope" value="Eukaryota"/>
</dbReference>
<dbReference type="EMBL" id="KE346366">
    <property type="protein sequence ID" value="KJE93958.1"/>
    <property type="molecule type" value="Genomic_DNA"/>
</dbReference>
<proteinExistence type="inferred from homology"/>
<comment type="similarity">
    <text evidence="2">Belongs to the G-alpha family.</text>
</comment>
<evidence type="ECO:0000256" key="4">
    <source>
        <dbReference type="ARBA" id="ARBA00022723"/>
    </source>
</evidence>
<dbReference type="FunCoup" id="A0A0D2WRN6">
    <property type="interactions" value="87"/>
</dbReference>
<evidence type="ECO:0000256" key="3">
    <source>
        <dbReference type="ARBA" id="ARBA00011356"/>
    </source>
</evidence>
<dbReference type="SMART" id="SM00275">
    <property type="entry name" value="G_alpha"/>
    <property type="match status" value="1"/>
</dbReference>
<dbReference type="GO" id="GO:0001664">
    <property type="term" value="F:G protein-coupled receptor binding"/>
    <property type="evidence" value="ECO:0007669"/>
    <property type="project" value="TreeGrafter"/>
</dbReference>
<dbReference type="Gene3D" id="3.40.50.300">
    <property type="entry name" value="P-loop containing nucleotide triphosphate hydrolases"/>
    <property type="match status" value="1"/>
</dbReference>
<protein>
    <recommendedName>
        <fullName evidence="9">Adenylate cyclase-stimulating G alpha protein</fullName>
    </recommendedName>
</protein>
<dbReference type="PANTHER" id="PTHR10218:SF212">
    <property type="entry name" value="G PROTEIN ALPHA S SUBUNIT"/>
    <property type="match status" value="1"/>
</dbReference>
<dbReference type="InterPro" id="IPR027417">
    <property type="entry name" value="P-loop_NTPase"/>
</dbReference>
<sequence length="353" mass="40458">MPCCGGDDASVASKEIDKKLKKDNKALKDELKLLLLGAGESGKSTIVKQMQIIHKDGFSDEDRSQGKPIIFENVLSSMKVIIAAMEQLGIKLADSANQTHCDFINGKEEYDMEPEDYNAEFFGHIKSLWADNGIKECYNRSNEYQLNDSAGYFFDNVNRLVEKGYNPSEMDMLRMRIVTTGIFETRFQISGVQFHMFDVGGQRSERRKWIQCFGDVTAIIFVVAASAYDQVLREDASQNRLRESLELFQNIWKNRWLEKVSVILFLNKEDLLEEKIRVKALPADEFPDYNGGNNPEAAKAYIKDIFMKIGRETEHKRVYPHFTTAISTENVKRVFDACKDIIQQLHLMQYGLV</sequence>
<evidence type="ECO:0000256" key="6">
    <source>
        <dbReference type="ARBA" id="ARBA00022842"/>
    </source>
</evidence>
<evidence type="ECO:0000256" key="8">
    <source>
        <dbReference type="ARBA" id="ARBA00023224"/>
    </source>
</evidence>
<dbReference type="RefSeq" id="XP_004347414.2">
    <property type="nucleotide sequence ID" value="XM_004347364.2"/>
</dbReference>
<dbReference type="InParanoid" id="A0A0D2WRN6"/>
<reference evidence="13" key="1">
    <citation type="submission" date="2011-02" db="EMBL/GenBank/DDBJ databases">
        <title>The Genome Sequence of Capsaspora owczarzaki ATCC 30864.</title>
        <authorList>
            <person name="Russ C."/>
            <person name="Cuomo C."/>
            <person name="Burger G."/>
            <person name="Gray M.W."/>
            <person name="Holland P.W.H."/>
            <person name="King N."/>
            <person name="Lang F.B.F."/>
            <person name="Roger A.J."/>
            <person name="Ruiz-Trillo I."/>
            <person name="Young S.K."/>
            <person name="Zeng Q."/>
            <person name="Gargeya S."/>
            <person name="Alvarado L."/>
            <person name="Berlin A."/>
            <person name="Chapman S.B."/>
            <person name="Chen Z."/>
            <person name="Freedman E."/>
            <person name="Gellesch M."/>
            <person name="Goldberg J."/>
            <person name="Griggs A."/>
            <person name="Gujja S."/>
            <person name="Heilman E."/>
            <person name="Heiman D."/>
            <person name="Howarth C."/>
            <person name="Mehta T."/>
            <person name="Neiman D."/>
            <person name="Pearson M."/>
            <person name="Roberts A."/>
            <person name="Saif S."/>
            <person name="Shea T."/>
            <person name="Shenoy N."/>
            <person name="Sisk P."/>
            <person name="Stolte C."/>
            <person name="Sykes S."/>
            <person name="White J."/>
            <person name="Yandava C."/>
            <person name="Haas B."/>
            <person name="Nusbaum C."/>
            <person name="Birren B."/>
        </authorList>
    </citation>
    <scope>NUCLEOTIDE SEQUENCE</scope>
    <source>
        <strain evidence="13">ATCC 30864</strain>
    </source>
</reference>